<comment type="similarity">
    <text evidence="2">Belongs to the NFYB/HAP3 subunit family.</text>
</comment>
<keyword evidence="7" id="KW-0539">Nucleus</keyword>
<sequence length="304" mass="32775">NQFFDRLCVLVVSKLGILIGRYQEAANFVSLIGLHCADKMNSLSDNQADESAYQDAGYYGTIDSSLTDADADYSATDMEQRSPLREQDRFLPIANVSKIMKRAIPPNGKVAKDAKECVQECVSEFISFITSEAAERCQNEKRKTINGEDLLWAMNALGFENYVEPLKTFLVKYRDAIKIDSTIINSSAELAATLQQQHPHHTNTVIVAAPPNLLNSPAAMAQRQVTLNGASAVQTGTTIEMQAPGTEVKQVVTATIEGGELKPGTAAPTHLTMASTATGQTFLVPFTGQVAIVNGNTVVTSATT</sequence>
<dbReference type="Pfam" id="PF00808">
    <property type="entry name" value="CBFD_NFYB_HMF"/>
    <property type="match status" value="1"/>
</dbReference>
<dbReference type="CDD" id="cd22907">
    <property type="entry name" value="HFD_NFYB"/>
    <property type="match status" value="1"/>
</dbReference>
<organism evidence="9">
    <name type="scientific">Mesocestoides corti</name>
    <name type="common">Flatworm</name>
    <dbReference type="NCBI Taxonomy" id="53468"/>
    <lineage>
        <taxon>Eukaryota</taxon>
        <taxon>Metazoa</taxon>
        <taxon>Spiralia</taxon>
        <taxon>Lophotrochozoa</taxon>
        <taxon>Platyhelminthes</taxon>
        <taxon>Cestoda</taxon>
        <taxon>Eucestoda</taxon>
        <taxon>Cyclophyllidea</taxon>
        <taxon>Mesocestoididae</taxon>
        <taxon>Mesocestoides</taxon>
    </lineage>
</organism>
<evidence type="ECO:0000256" key="6">
    <source>
        <dbReference type="ARBA" id="ARBA00023163"/>
    </source>
</evidence>
<evidence type="ECO:0000259" key="8">
    <source>
        <dbReference type="Pfam" id="PF00808"/>
    </source>
</evidence>
<dbReference type="GO" id="GO:0046982">
    <property type="term" value="F:protein heterodimerization activity"/>
    <property type="evidence" value="ECO:0007669"/>
    <property type="project" value="InterPro"/>
</dbReference>
<keyword evidence="5" id="KW-0010">Activator</keyword>
<proteinExistence type="inferred from homology"/>
<keyword evidence="6" id="KW-0804">Transcription</keyword>
<evidence type="ECO:0000256" key="1">
    <source>
        <dbReference type="ARBA" id="ARBA00004123"/>
    </source>
</evidence>
<dbReference type="WBParaSite" id="MCU_001781-RA">
    <property type="protein sequence ID" value="MCU_001781-RA"/>
    <property type="gene ID" value="MCU_001781"/>
</dbReference>
<dbReference type="PRINTS" id="PR00615">
    <property type="entry name" value="CCAATSUBUNTA"/>
</dbReference>
<evidence type="ECO:0000313" key="9">
    <source>
        <dbReference type="WBParaSite" id="MCU_001781-RA"/>
    </source>
</evidence>
<dbReference type="PANTHER" id="PTHR11064:SF9">
    <property type="entry name" value="NUCLEAR TRANSCRIPTION FACTOR Y SUBUNIT BETA"/>
    <property type="match status" value="1"/>
</dbReference>
<dbReference type="SUPFAM" id="SSF47113">
    <property type="entry name" value="Histone-fold"/>
    <property type="match status" value="1"/>
</dbReference>
<keyword evidence="3" id="KW-0805">Transcription regulation</keyword>
<dbReference type="Gene3D" id="1.10.20.10">
    <property type="entry name" value="Histone, subunit A"/>
    <property type="match status" value="1"/>
</dbReference>
<dbReference type="GO" id="GO:0000978">
    <property type="term" value="F:RNA polymerase II cis-regulatory region sequence-specific DNA binding"/>
    <property type="evidence" value="ECO:0007669"/>
    <property type="project" value="TreeGrafter"/>
</dbReference>
<protein>
    <submittedName>
        <fullName evidence="9">CBFD_NFYB_HMF domain-containing protein</fullName>
    </submittedName>
</protein>
<evidence type="ECO:0000256" key="4">
    <source>
        <dbReference type="ARBA" id="ARBA00023125"/>
    </source>
</evidence>
<dbReference type="InterPro" id="IPR009072">
    <property type="entry name" value="Histone-fold"/>
</dbReference>
<dbReference type="FunFam" id="1.10.20.10:FF:000110">
    <property type="entry name" value="Nuclear factor Y, subunit B1"/>
    <property type="match status" value="1"/>
</dbReference>
<evidence type="ECO:0000256" key="3">
    <source>
        <dbReference type="ARBA" id="ARBA00023015"/>
    </source>
</evidence>
<dbReference type="PANTHER" id="PTHR11064">
    <property type="entry name" value="CCAAT-BINDING TRANSCRIPTION FACTOR-RELATED"/>
    <property type="match status" value="1"/>
</dbReference>
<name>A0A5K3EN84_MESCO</name>
<comment type="subcellular location">
    <subcellularLocation>
        <location evidence="1">Nucleus</location>
    </subcellularLocation>
</comment>
<feature type="domain" description="Transcription factor CBF/NF-Y/archaeal histone" evidence="8">
    <location>
        <begin position="90"/>
        <end position="154"/>
    </location>
</feature>
<dbReference type="GO" id="GO:0001228">
    <property type="term" value="F:DNA-binding transcription activator activity, RNA polymerase II-specific"/>
    <property type="evidence" value="ECO:0007669"/>
    <property type="project" value="InterPro"/>
</dbReference>
<dbReference type="InterPro" id="IPR003958">
    <property type="entry name" value="CBFA_NFYB_domain"/>
</dbReference>
<accession>A0A5K3EN84</accession>
<dbReference type="GO" id="GO:0016602">
    <property type="term" value="C:CCAAT-binding factor complex"/>
    <property type="evidence" value="ECO:0007669"/>
    <property type="project" value="InterPro"/>
</dbReference>
<evidence type="ECO:0000256" key="5">
    <source>
        <dbReference type="ARBA" id="ARBA00023159"/>
    </source>
</evidence>
<dbReference type="InterPro" id="IPR027113">
    <property type="entry name" value="Transc_fact_NFYB/HAP3"/>
</dbReference>
<evidence type="ECO:0000256" key="7">
    <source>
        <dbReference type="ARBA" id="ARBA00023242"/>
    </source>
</evidence>
<evidence type="ECO:0000256" key="2">
    <source>
        <dbReference type="ARBA" id="ARBA00009053"/>
    </source>
</evidence>
<keyword evidence="4" id="KW-0238">DNA-binding</keyword>
<reference evidence="9" key="1">
    <citation type="submission" date="2019-11" db="UniProtKB">
        <authorList>
            <consortium name="WormBaseParasite"/>
        </authorList>
    </citation>
    <scope>IDENTIFICATION</scope>
</reference>
<dbReference type="AlphaFoldDB" id="A0A5K3EN84"/>